<dbReference type="KEGG" id="aplc:110975458"/>
<dbReference type="Pfam" id="PF11913">
    <property type="entry name" value="DUF3431"/>
    <property type="match status" value="1"/>
</dbReference>
<evidence type="ECO:0000256" key="1">
    <source>
        <dbReference type="SAM" id="MobiDB-lite"/>
    </source>
</evidence>
<reference evidence="4" key="1">
    <citation type="submission" date="2025-08" db="UniProtKB">
        <authorList>
            <consortium name="RefSeq"/>
        </authorList>
    </citation>
    <scope>IDENTIFICATION</scope>
</reference>
<proteinExistence type="predicted"/>
<name>A0A8B7XUT6_ACAPL</name>
<feature type="region of interest" description="Disordered" evidence="1">
    <location>
        <begin position="147"/>
        <end position="167"/>
    </location>
</feature>
<feature type="transmembrane region" description="Helical" evidence="2">
    <location>
        <begin position="20"/>
        <end position="38"/>
    </location>
</feature>
<accession>A0A8B7XUT6</accession>
<keyword evidence="3" id="KW-1185">Reference proteome</keyword>
<feature type="region of interest" description="Disordered" evidence="1">
    <location>
        <begin position="54"/>
        <end position="107"/>
    </location>
</feature>
<dbReference type="InterPro" id="IPR021838">
    <property type="entry name" value="DUF3431"/>
</dbReference>
<keyword evidence="2" id="KW-0812">Transmembrane</keyword>
<sequence>MSMLSVGSDSRRPGGVRACVLPLLVFFVFVVGYLIGSWSSPLSTNPVSYRSREPHVDAKWQNEDSPGNQRANSRSNPVLPRPTANPNDNFSRDTQRSRASDVAVKKSKRKAEKVKSVHFLQDVTTYLDELEPNANRYVGDASPEYIHSGKSKLHPANPRGSTVKTRRQPSEYEIVVSHYNEPLDWLKPYAEQAGHVYHKGLDKGPPFDMYKWEKLPNVGREAHTYLHHIIENYYSLADVTVFLQGHGPSLDQTWCFADPMEFVSKAKKNIFCKRQGSFSGWDRINHFGKWLKALGSGEMRPADLTVSEFYTALFGSQPPLAVPRCFAGCFSATRENLQRHPLKFYQRAISFVNNHSNPEEAHYFERLWAAIINVK</sequence>
<organism evidence="3 4">
    <name type="scientific">Acanthaster planci</name>
    <name type="common">Crown-of-thorns starfish</name>
    <dbReference type="NCBI Taxonomy" id="133434"/>
    <lineage>
        <taxon>Eukaryota</taxon>
        <taxon>Metazoa</taxon>
        <taxon>Echinodermata</taxon>
        <taxon>Eleutherozoa</taxon>
        <taxon>Asterozoa</taxon>
        <taxon>Asteroidea</taxon>
        <taxon>Valvatacea</taxon>
        <taxon>Valvatida</taxon>
        <taxon>Acanthasteridae</taxon>
        <taxon>Acanthaster</taxon>
    </lineage>
</organism>
<feature type="compositionally biased region" description="Polar residues" evidence="1">
    <location>
        <begin position="63"/>
        <end position="76"/>
    </location>
</feature>
<dbReference type="PANTHER" id="PTHR37490:SF1">
    <property type="entry name" value="GLYCOSYLTRANSFERASE 2-LIKE DOMAIN-CONTAINING PROTEIN"/>
    <property type="match status" value="1"/>
</dbReference>
<protein>
    <submittedName>
        <fullName evidence="4">Uncharacterized protein LOC110975458 isoform X1</fullName>
    </submittedName>
</protein>
<evidence type="ECO:0000313" key="4">
    <source>
        <dbReference type="RefSeq" id="XP_022083666.1"/>
    </source>
</evidence>
<gene>
    <name evidence="4" type="primary">LOC110975458</name>
</gene>
<dbReference type="Proteomes" id="UP000694845">
    <property type="component" value="Unplaced"/>
</dbReference>
<dbReference type="OrthoDB" id="426718at2759"/>
<keyword evidence="2" id="KW-0472">Membrane</keyword>
<dbReference type="PANTHER" id="PTHR37490">
    <property type="entry name" value="EXPRESSED PROTEIN"/>
    <property type="match status" value="1"/>
</dbReference>
<evidence type="ECO:0000256" key="2">
    <source>
        <dbReference type="SAM" id="Phobius"/>
    </source>
</evidence>
<dbReference type="RefSeq" id="XP_022083666.1">
    <property type="nucleotide sequence ID" value="XM_022227974.1"/>
</dbReference>
<evidence type="ECO:0000313" key="3">
    <source>
        <dbReference type="Proteomes" id="UP000694845"/>
    </source>
</evidence>
<dbReference type="AlphaFoldDB" id="A0A8B7XUT6"/>
<keyword evidence="2" id="KW-1133">Transmembrane helix</keyword>
<feature type="compositionally biased region" description="Basic and acidic residues" evidence="1">
    <location>
        <begin position="90"/>
        <end position="99"/>
    </location>
</feature>
<dbReference type="GeneID" id="110975458"/>